<dbReference type="PANTHER" id="PTHR36173:SF1">
    <property type="entry name" value="RIBONUCLEASE VAPC22"/>
    <property type="match status" value="1"/>
</dbReference>
<reference evidence="2" key="1">
    <citation type="journal article" date="2014" name="Int. J. Syst. Evol. Microbiol.">
        <title>Complete genome sequence of Corynebacterium casei LMG S-19264T (=DSM 44701T), isolated from a smear-ripened cheese.</title>
        <authorList>
            <consortium name="US DOE Joint Genome Institute (JGI-PGF)"/>
            <person name="Walter F."/>
            <person name="Albersmeier A."/>
            <person name="Kalinowski J."/>
            <person name="Ruckert C."/>
        </authorList>
    </citation>
    <scope>NUCLEOTIDE SEQUENCE</scope>
    <source>
        <strain evidence="2">KCTC 23310</strain>
    </source>
</reference>
<dbReference type="CDD" id="cd09872">
    <property type="entry name" value="PIN_Sll0205-like"/>
    <property type="match status" value="1"/>
</dbReference>
<reference evidence="2" key="2">
    <citation type="submission" date="2020-09" db="EMBL/GenBank/DDBJ databases">
        <authorList>
            <person name="Sun Q."/>
            <person name="Kim S."/>
        </authorList>
    </citation>
    <scope>NUCLEOTIDE SEQUENCE</scope>
    <source>
        <strain evidence="2">KCTC 23310</strain>
    </source>
</reference>
<dbReference type="InterPro" id="IPR029060">
    <property type="entry name" value="PIN-like_dom_sf"/>
</dbReference>
<evidence type="ECO:0000313" key="3">
    <source>
        <dbReference type="Proteomes" id="UP000638981"/>
    </source>
</evidence>
<dbReference type="InterPro" id="IPR052919">
    <property type="entry name" value="TA_system_RNase"/>
</dbReference>
<feature type="domain" description="PIN" evidence="1">
    <location>
        <begin position="5"/>
        <end position="128"/>
    </location>
</feature>
<evidence type="ECO:0000259" key="1">
    <source>
        <dbReference type="Pfam" id="PF01850"/>
    </source>
</evidence>
<dbReference type="PANTHER" id="PTHR36173">
    <property type="entry name" value="RIBONUCLEASE VAPC16-RELATED"/>
    <property type="match status" value="1"/>
</dbReference>
<dbReference type="Gene3D" id="3.40.50.1010">
    <property type="entry name" value="5'-nuclease"/>
    <property type="match status" value="1"/>
</dbReference>
<organism evidence="2 3">
    <name type="scientific">Neogemmobacter tilapiae</name>
    <dbReference type="NCBI Taxonomy" id="875041"/>
    <lineage>
        <taxon>Bacteria</taxon>
        <taxon>Pseudomonadati</taxon>
        <taxon>Pseudomonadota</taxon>
        <taxon>Alphaproteobacteria</taxon>
        <taxon>Rhodobacterales</taxon>
        <taxon>Paracoccaceae</taxon>
        <taxon>Neogemmobacter</taxon>
    </lineage>
</organism>
<name>A0A918TMB4_9RHOB</name>
<dbReference type="InterPro" id="IPR002716">
    <property type="entry name" value="PIN_dom"/>
</dbReference>
<proteinExistence type="predicted"/>
<comment type="caution">
    <text evidence="2">The sequence shown here is derived from an EMBL/GenBank/DDBJ whole genome shotgun (WGS) entry which is preliminary data.</text>
</comment>
<keyword evidence="3" id="KW-1185">Reference proteome</keyword>
<dbReference type="SUPFAM" id="SSF88723">
    <property type="entry name" value="PIN domain-like"/>
    <property type="match status" value="1"/>
</dbReference>
<evidence type="ECO:0000313" key="2">
    <source>
        <dbReference type="EMBL" id="GHC48370.1"/>
    </source>
</evidence>
<accession>A0A918TMB4</accession>
<sequence length="137" mass="14711">MTALLLDTCAAIWILKNGPLSDQAVAALDEAADRSEDVFISPITAWEFGLQKARGRAAFAIEPRVIFANLSAIAGISIAGLSPEVLIASTELPGFDNRDPADRILIATAREYGLRIVTRDQKILDYADKGHVMALAC</sequence>
<dbReference type="InterPro" id="IPR041705">
    <property type="entry name" value="PIN_Sll0205"/>
</dbReference>
<dbReference type="Proteomes" id="UP000638981">
    <property type="component" value="Unassembled WGS sequence"/>
</dbReference>
<dbReference type="Pfam" id="PF01850">
    <property type="entry name" value="PIN"/>
    <property type="match status" value="1"/>
</dbReference>
<protein>
    <submittedName>
        <fullName evidence="2">PIN domain-containing protein</fullName>
    </submittedName>
</protein>
<gene>
    <name evidence="2" type="ORF">GCM10007315_07970</name>
</gene>
<dbReference type="EMBL" id="BMYJ01000002">
    <property type="protein sequence ID" value="GHC48370.1"/>
    <property type="molecule type" value="Genomic_DNA"/>
</dbReference>
<dbReference type="AlphaFoldDB" id="A0A918TMB4"/>
<dbReference type="RefSeq" id="WP_189410327.1">
    <property type="nucleotide sequence ID" value="NZ_BMYJ01000002.1"/>
</dbReference>